<comment type="caution">
    <text evidence="2">The sequence shown here is derived from an EMBL/GenBank/DDBJ whole genome shotgun (WGS) entry which is preliminary data.</text>
</comment>
<feature type="domain" description="DUF427" evidence="1">
    <location>
        <begin position="2"/>
        <end position="88"/>
    </location>
</feature>
<proteinExistence type="predicted"/>
<organism evidence="2 3">
    <name type="scientific">Neolewinella lacunae</name>
    <dbReference type="NCBI Taxonomy" id="1517758"/>
    <lineage>
        <taxon>Bacteria</taxon>
        <taxon>Pseudomonadati</taxon>
        <taxon>Bacteroidota</taxon>
        <taxon>Saprospiria</taxon>
        <taxon>Saprospirales</taxon>
        <taxon>Lewinellaceae</taxon>
        <taxon>Neolewinella</taxon>
    </lineage>
</organism>
<dbReference type="PANTHER" id="PTHR34310">
    <property type="entry name" value="DUF427 DOMAIN PROTEIN (AFU_ORTHOLOGUE AFUA_3G02220)"/>
    <property type="match status" value="1"/>
</dbReference>
<sequence>MMQASWNGHLVAESDDTVVVEGNHYFPLESVQQDYLRPSTTTTYCGWKGECSYYHLVVDGQENPDAVWQYADPFPAAEKIRDRVAFWKGVTVSERT</sequence>
<dbReference type="Pfam" id="PF04248">
    <property type="entry name" value="NTP_transf_9"/>
    <property type="match status" value="1"/>
</dbReference>
<dbReference type="Proteomes" id="UP000650081">
    <property type="component" value="Unassembled WGS sequence"/>
</dbReference>
<gene>
    <name evidence="2" type="ORF">H9S92_17455</name>
</gene>
<dbReference type="InterPro" id="IPR007361">
    <property type="entry name" value="DUF427"/>
</dbReference>
<evidence type="ECO:0000259" key="1">
    <source>
        <dbReference type="Pfam" id="PF04248"/>
    </source>
</evidence>
<keyword evidence="3" id="KW-1185">Reference proteome</keyword>
<reference evidence="2" key="1">
    <citation type="submission" date="2020-08" db="EMBL/GenBank/DDBJ databases">
        <title>Lewinella bacteria from marine environments.</title>
        <authorList>
            <person name="Zhong Y."/>
        </authorList>
    </citation>
    <scope>NUCLEOTIDE SEQUENCE</scope>
    <source>
        <strain evidence="2">KCTC 42187</strain>
    </source>
</reference>
<dbReference type="PANTHER" id="PTHR34310:SF5">
    <property type="entry name" value="DUF427 DOMAIN PROTEIN (AFU_ORTHOLOGUE AFUA_3G02220)"/>
    <property type="match status" value="1"/>
</dbReference>
<dbReference type="AlphaFoldDB" id="A0A923PR52"/>
<evidence type="ECO:0000313" key="2">
    <source>
        <dbReference type="EMBL" id="MBC6995959.1"/>
    </source>
</evidence>
<protein>
    <submittedName>
        <fullName evidence="2">DUF427 domain-containing protein</fullName>
    </submittedName>
</protein>
<dbReference type="EMBL" id="JACSIT010000142">
    <property type="protein sequence ID" value="MBC6995959.1"/>
    <property type="molecule type" value="Genomic_DNA"/>
</dbReference>
<accession>A0A923PR52</accession>
<name>A0A923PR52_9BACT</name>
<dbReference type="RefSeq" id="WP_187467985.1">
    <property type="nucleotide sequence ID" value="NZ_JACSIT010000142.1"/>
</dbReference>
<dbReference type="Gene3D" id="2.170.150.40">
    <property type="entry name" value="Domain of unknown function (DUF427)"/>
    <property type="match status" value="1"/>
</dbReference>
<evidence type="ECO:0000313" key="3">
    <source>
        <dbReference type="Proteomes" id="UP000650081"/>
    </source>
</evidence>
<dbReference type="InterPro" id="IPR038694">
    <property type="entry name" value="DUF427_sf"/>
</dbReference>